<dbReference type="SMART" id="SM00418">
    <property type="entry name" value="HTH_ARSR"/>
    <property type="match status" value="1"/>
</dbReference>
<keyword evidence="6" id="KW-1185">Reference proteome</keyword>
<dbReference type="SUPFAM" id="SSF46785">
    <property type="entry name" value="Winged helix' DNA-binding domain"/>
    <property type="match status" value="1"/>
</dbReference>
<reference evidence="5 6" key="1">
    <citation type="submission" date="2024-09" db="EMBL/GenBank/DDBJ databases">
        <authorList>
            <person name="Sun Q."/>
            <person name="Mori K."/>
        </authorList>
    </citation>
    <scope>NUCLEOTIDE SEQUENCE [LARGE SCALE GENOMIC DNA]</scope>
    <source>
        <strain evidence="5 6">CGMCC 1.9126</strain>
    </source>
</reference>
<dbReference type="InterPro" id="IPR011991">
    <property type="entry name" value="ArsR-like_HTH"/>
</dbReference>
<dbReference type="PROSITE" id="PS50987">
    <property type="entry name" value="HTH_ARSR_2"/>
    <property type="match status" value="1"/>
</dbReference>
<evidence type="ECO:0000256" key="1">
    <source>
        <dbReference type="ARBA" id="ARBA00023015"/>
    </source>
</evidence>
<accession>A0ABV6KKU9</accession>
<evidence type="ECO:0000259" key="4">
    <source>
        <dbReference type="PROSITE" id="PS50987"/>
    </source>
</evidence>
<keyword evidence="2" id="KW-0238">DNA-binding</keyword>
<dbReference type="PANTHER" id="PTHR33154:SF33">
    <property type="entry name" value="TRANSCRIPTIONAL REPRESSOR SDPR"/>
    <property type="match status" value="1"/>
</dbReference>
<dbReference type="CDD" id="cd00090">
    <property type="entry name" value="HTH_ARSR"/>
    <property type="match status" value="1"/>
</dbReference>
<dbReference type="PANTHER" id="PTHR33154">
    <property type="entry name" value="TRANSCRIPTIONAL REGULATOR, ARSR FAMILY"/>
    <property type="match status" value="1"/>
</dbReference>
<dbReference type="NCBIfam" id="NF033788">
    <property type="entry name" value="HTH_metalloreg"/>
    <property type="match status" value="1"/>
</dbReference>
<dbReference type="InterPro" id="IPR051081">
    <property type="entry name" value="HTH_MetalResp_TranReg"/>
</dbReference>
<dbReference type="Proteomes" id="UP001589738">
    <property type="component" value="Unassembled WGS sequence"/>
</dbReference>
<keyword evidence="3" id="KW-0804">Transcription</keyword>
<sequence length="121" mass="13678">MIKDEKPFGDIESQGSLNNNISKPTILALTQVFKALSDPTRINIIYFLSISDELSVGDIAVKIGLTSSAASYQLRFLENLGLVRARIEKNAKLYSLYDNEVKKGIKLMFKHQRIFNQQKLT</sequence>
<dbReference type="Pfam" id="PF01022">
    <property type="entry name" value="HTH_5"/>
    <property type="match status" value="1"/>
</dbReference>
<evidence type="ECO:0000256" key="2">
    <source>
        <dbReference type="ARBA" id="ARBA00023125"/>
    </source>
</evidence>
<evidence type="ECO:0000256" key="3">
    <source>
        <dbReference type="ARBA" id="ARBA00023163"/>
    </source>
</evidence>
<organism evidence="5 6">
    <name type="scientific">Robertmurraya beringensis</name>
    <dbReference type="NCBI Taxonomy" id="641660"/>
    <lineage>
        <taxon>Bacteria</taxon>
        <taxon>Bacillati</taxon>
        <taxon>Bacillota</taxon>
        <taxon>Bacilli</taxon>
        <taxon>Bacillales</taxon>
        <taxon>Bacillaceae</taxon>
        <taxon>Robertmurraya</taxon>
    </lineage>
</organism>
<evidence type="ECO:0000313" key="6">
    <source>
        <dbReference type="Proteomes" id="UP001589738"/>
    </source>
</evidence>
<proteinExistence type="predicted"/>
<dbReference type="EMBL" id="JBHLUU010000005">
    <property type="protein sequence ID" value="MFC0473894.1"/>
    <property type="molecule type" value="Genomic_DNA"/>
</dbReference>
<protein>
    <submittedName>
        <fullName evidence="5">ArsR/SmtB family transcription factor</fullName>
    </submittedName>
</protein>
<dbReference type="InterPro" id="IPR036388">
    <property type="entry name" value="WH-like_DNA-bd_sf"/>
</dbReference>
<feature type="domain" description="HTH arsR-type" evidence="4">
    <location>
        <begin position="21"/>
        <end position="116"/>
    </location>
</feature>
<dbReference type="InterPro" id="IPR001845">
    <property type="entry name" value="HTH_ArsR_DNA-bd_dom"/>
</dbReference>
<gene>
    <name evidence="5" type="ORF">ACFFHF_00860</name>
</gene>
<dbReference type="RefSeq" id="WP_340906608.1">
    <property type="nucleotide sequence ID" value="NZ_JBHLUU010000005.1"/>
</dbReference>
<evidence type="ECO:0000313" key="5">
    <source>
        <dbReference type="EMBL" id="MFC0473894.1"/>
    </source>
</evidence>
<name>A0ABV6KKU9_9BACI</name>
<dbReference type="Gene3D" id="1.10.10.10">
    <property type="entry name" value="Winged helix-like DNA-binding domain superfamily/Winged helix DNA-binding domain"/>
    <property type="match status" value="1"/>
</dbReference>
<dbReference type="PRINTS" id="PR00778">
    <property type="entry name" value="HTHARSR"/>
</dbReference>
<keyword evidence="1" id="KW-0805">Transcription regulation</keyword>
<comment type="caution">
    <text evidence="5">The sequence shown here is derived from an EMBL/GenBank/DDBJ whole genome shotgun (WGS) entry which is preliminary data.</text>
</comment>
<dbReference type="InterPro" id="IPR036390">
    <property type="entry name" value="WH_DNA-bd_sf"/>
</dbReference>